<evidence type="ECO:0000256" key="1">
    <source>
        <dbReference type="SAM" id="Coils"/>
    </source>
</evidence>
<feature type="compositionally biased region" description="Polar residues" evidence="2">
    <location>
        <begin position="7"/>
        <end position="18"/>
    </location>
</feature>
<keyword evidence="5" id="KW-1185">Reference proteome</keyword>
<feature type="compositionally biased region" description="Acidic residues" evidence="2">
    <location>
        <begin position="1059"/>
        <end position="1071"/>
    </location>
</feature>
<organism evidence="4 5">
    <name type="scientific">Mycena alexandri</name>
    <dbReference type="NCBI Taxonomy" id="1745969"/>
    <lineage>
        <taxon>Eukaryota</taxon>
        <taxon>Fungi</taxon>
        <taxon>Dikarya</taxon>
        <taxon>Basidiomycota</taxon>
        <taxon>Agaricomycotina</taxon>
        <taxon>Agaricomycetes</taxon>
        <taxon>Agaricomycetidae</taxon>
        <taxon>Agaricales</taxon>
        <taxon>Marasmiineae</taxon>
        <taxon>Mycenaceae</taxon>
        <taxon>Mycena</taxon>
    </lineage>
</organism>
<evidence type="ECO:0000259" key="3">
    <source>
        <dbReference type="Pfam" id="PF18803"/>
    </source>
</evidence>
<dbReference type="PANTHER" id="PTHR33096">
    <property type="entry name" value="CXC2 DOMAIN-CONTAINING PROTEIN"/>
    <property type="match status" value="1"/>
</dbReference>
<protein>
    <recommendedName>
        <fullName evidence="3">CxC2-like cysteine cluster KDZ transposase-associated domain-containing protein</fullName>
    </recommendedName>
</protein>
<feature type="compositionally biased region" description="Acidic residues" evidence="2">
    <location>
        <begin position="76"/>
        <end position="89"/>
    </location>
</feature>
<feature type="region of interest" description="Disordered" evidence="2">
    <location>
        <begin position="1"/>
        <end position="21"/>
    </location>
</feature>
<dbReference type="AlphaFoldDB" id="A0AAD6S8S0"/>
<name>A0AAD6S8S0_9AGAR</name>
<accession>A0AAD6S8S0</accession>
<dbReference type="InterPro" id="IPR040521">
    <property type="entry name" value="KDZ"/>
</dbReference>
<keyword evidence="1" id="KW-0175">Coiled coil</keyword>
<dbReference type="Proteomes" id="UP001218188">
    <property type="component" value="Unassembled WGS sequence"/>
</dbReference>
<dbReference type="Pfam" id="PF18758">
    <property type="entry name" value="KDZ"/>
    <property type="match status" value="1"/>
</dbReference>
<feature type="region of interest" description="Disordered" evidence="2">
    <location>
        <begin position="76"/>
        <end position="100"/>
    </location>
</feature>
<dbReference type="EMBL" id="JARJCM010000238">
    <property type="protein sequence ID" value="KAJ7021237.1"/>
    <property type="molecule type" value="Genomic_DNA"/>
</dbReference>
<sequence>MSFRAPNRSQRLDTSIQYETRAGDTSYDTTFSVSQDGRRGTTRAVNVGVGTKRRRVLPSDLTDTLANWIPLADEGGLDDDDDTTGEDADTGEKRKRYENSDDTMNAWRPYAQRFLDELVRREALLEGAKCLCCKAPLTAASRRFRCGDCGEFVQCLNCALSRHTLTPLHRIQEWTGHFWTASSLSAMGGVYQLGHGGHRCPHPVPTERTMVILDTQYIHTIKYRYCACDQSDNTQNLEQLLRNGWYPATIVDPATCATFAALDLFRLLNVVGNINVRDFVTTLERRTNATNVKALPDRYKAFGCMARQYSWLMRLLRAGRAHDILGMMKTKNGECAVMCWACPHDGINLPEGWRDVSAEFRFLYMLLVAIDANFRLKNRLRANERDDPPLGGGWGYIVEDRPYKKHLKNYVAENDVSTCIAFAALLQKDTRLTTGLRCSGVGGVVCARHELVRPQGVGDLQKGERYANMDYILLSAVLGITAMYLTISYDIACQWRVNFEPRMKAMPKRLHLDLDKTTVLFGLPVWHALAHEKKCQVRNSLSYVPGVGRTDGEGIERTWAEFNPLAWATKEMGAGARADAIEDKIDHHNFEKNVNQGTTLQRKLILALDERDAHIEAFKQIDATLKSELRQEWQEMIDEWLRDDTNPNPYELAEGAEGGSSEAAIRLQLTKDEAQEAAGGGGKLQGSSVTSFLTAGLQLEEAQRRIRREIKGRSLLVADQTERVEEMRVAFFSKLSKFRDLQAVYMRAAVRQLERAEDARDPELPPPRAEDVKLWLPSELPAAVREDGCRNGLPGMEGRLREGQCRDALVKLRSNLHAKRYLLTWRDSGGVAGQRAATRAFSLIGRVGERVDVATTKYRGARAALLKLRGSEECGAWRELKATDVELDEEQEVDTAARKKLGLIGSKRSRRMAAAGSSKKKTVSWIWTADGGPGDDEKELHDSVRVEWAKAKARKERWEEEVQLLREEMRRVLRFLQWRSLWWETRRGTRRERVSQELRAGLEAYAARQAAGVRAIARRFKATWDKSAATAVRLAVAEDRLLVEVMAAFSLAEGAALGENDDAEMRDDDGEGPSGTRGDMELGQAATM</sequence>
<proteinExistence type="predicted"/>
<evidence type="ECO:0000256" key="2">
    <source>
        <dbReference type="SAM" id="MobiDB-lite"/>
    </source>
</evidence>
<feature type="coiled-coil region" evidence="1">
    <location>
        <begin position="948"/>
        <end position="975"/>
    </location>
</feature>
<dbReference type="Pfam" id="PF18803">
    <property type="entry name" value="CxC2"/>
    <property type="match status" value="1"/>
</dbReference>
<dbReference type="InterPro" id="IPR041457">
    <property type="entry name" value="CxC2_KDZ-assoc"/>
</dbReference>
<evidence type="ECO:0000313" key="4">
    <source>
        <dbReference type="EMBL" id="KAJ7021237.1"/>
    </source>
</evidence>
<feature type="region of interest" description="Disordered" evidence="2">
    <location>
        <begin position="1059"/>
        <end position="1088"/>
    </location>
</feature>
<feature type="domain" description="CxC2-like cysteine cluster KDZ transposase-associated" evidence="3">
    <location>
        <begin position="184"/>
        <end position="290"/>
    </location>
</feature>
<evidence type="ECO:0000313" key="5">
    <source>
        <dbReference type="Proteomes" id="UP001218188"/>
    </source>
</evidence>
<reference evidence="4" key="1">
    <citation type="submission" date="2023-03" db="EMBL/GenBank/DDBJ databases">
        <title>Massive genome expansion in bonnet fungi (Mycena s.s.) driven by repeated elements and novel gene families across ecological guilds.</title>
        <authorList>
            <consortium name="Lawrence Berkeley National Laboratory"/>
            <person name="Harder C.B."/>
            <person name="Miyauchi S."/>
            <person name="Viragh M."/>
            <person name="Kuo A."/>
            <person name="Thoen E."/>
            <person name="Andreopoulos B."/>
            <person name="Lu D."/>
            <person name="Skrede I."/>
            <person name="Drula E."/>
            <person name="Henrissat B."/>
            <person name="Morin E."/>
            <person name="Kohler A."/>
            <person name="Barry K."/>
            <person name="LaButti K."/>
            <person name="Morin E."/>
            <person name="Salamov A."/>
            <person name="Lipzen A."/>
            <person name="Mereny Z."/>
            <person name="Hegedus B."/>
            <person name="Baldrian P."/>
            <person name="Stursova M."/>
            <person name="Weitz H."/>
            <person name="Taylor A."/>
            <person name="Grigoriev I.V."/>
            <person name="Nagy L.G."/>
            <person name="Martin F."/>
            <person name="Kauserud H."/>
        </authorList>
    </citation>
    <scope>NUCLEOTIDE SEQUENCE</scope>
    <source>
        <strain evidence="4">CBHHK200</strain>
    </source>
</reference>
<comment type="caution">
    <text evidence="4">The sequence shown here is derived from an EMBL/GenBank/DDBJ whole genome shotgun (WGS) entry which is preliminary data.</text>
</comment>
<gene>
    <name evidence="4" type="ORF">C8F04DRAFT_1274006</name>
</gene>
<feature type="compositionally biased region" description="Basic and acidic residues" evidence="2">
    <location>
        <begin position="90"/>
        <end position="99"/>
    </location>
</feature>
<dbReference type="PANTHER" id="PTHR33096:SF1">
    <property type="entry name" value="CXC1-LIKE CYSTEINE CLUSTER ASSOCIATED WITH KDZ TRANSPOSASES DOMAIN-CONTAINING PROTEIN"/>
    <property type="match status" value="1"/>
</dbReference>